<reference evidence="4 5" key="1">
    <citation type="journal article" date="2003" name="Nucleic Acids Res.">
        <title>Genome sequence of Chlamydophila caviae (Chlamydia psittaci GPIC): examining the role of niche-specific genes in the evolution of the Chlamydiaceae.</title>
        <authorList>
            <person name="Read T.D."/>
            <person name="Myers G.S.A."/>
            <person name="Brunham R.C."/>
            <person name="Nelson W.C."/>
            <person name="Paulsen I.T."/>
            <person name="Heidelberg J.F."/>
            <person name="Holtzapple E.K."/>
            <person name="Khouri H.M."/>
            <person name="Federova N.B."/>
            <person name="Carty H.A."/>
            <person name="Umayam L.A."/>
            <person name="Haft D.H."/>
            <person name="Peterson J.D."/>
            <person name="Beanan M.J."/>
            <person name="White O."/>
            <person name="Salzberg S.L."/>
            <person name="Hsia R.-C."/>
            <person name="McClarty G."/>
            <person name="Rank R.G."/>
            <person name="Bavoil P.M."/>
            <person name="Fraser C.M."/>
        </authorList>
    </citation>
    <scope>NUCLEOTIDE SEQUENCE [LARGE SCALE GENOMIC DNA]</scope>
    <source>
        <strain evidence="5">ATCC VR-813 / DSM 19441 / 03DC25 / GPIC</strain>
    </source>
</reference>
<dbReference type="Proteomes" id="UP000002193">
    <property type="component" value="Chromosome"/>
</dbReference>
<dbReference type="Pfam" id="PF07560">
    <property type="entry name" value="DUF1539"/>
    <property type="match status" value="1"/>
</dbReference>
<dbReference type="InterPro" id="IPR011436">
    <property type="entry name" value="DUF1539"/>
</dbReference>
<name>Q821Y0_CHLCV</name>
<dbReference type="RefSeq" id="WP_011006760.1">
    <property type="nucleotide sequence ID" value="NC_003361.3"/>
</dbReference>
<dbReference type="Pfam" id="PF07579">
    <property type="entry name" value="DUF1548"/>
    <property type="match status" value="1"/>
</dbReference>
<dbReference type="KEGG" id="cca:CCA_00805"/>
<keyword evidence="1" id="KW-1133">Transmembrane helix</keyword>
<keyword evidence="1" id="KW-0812">Transmembrane</keyword>
<feature type="domain" description="DUF1539" evidence="2">
    <location>
        <begin position="151"/>
        <end position="274"/>
    </location>
</feature>
<dbReference type="InterPro" id="IPR013044">
    <property type="entry name" value="DUF1548"/>
</dbReference>
<accession>Q821Y0</accession>
<dbReference type="AlphaFoldDB" id="Q821Y0"/>
<evidence type="ECO:0000259" key="3">
    <source>
        <dbReference type="Pfam" id="PF07579"/>
    </source>
</evidence>
<dbReference type="OrthoDB" id="17570at2"/>
<feature type="transmembrane region" description="Helical" evidence="1">
    <location>
        <begin position="62"/>
        <end position="82"/>
    </location>
</feature>
<evidence type="ECO:0000256" key="1">
    <source>
        <dbReference type="SAM" id="Phobius"/>
    </source>
</evidence>
<dbReference type="EMBL" id="AE015925">
    <property type="protein sequence ID" value="AAP05546.1"/>
    <property type="molecule type" value="Genomic_DNA"/>
</dbReference>
<organism evidence="4 5">
    <name type="scientific">Chlamydia caviae (strain ATCC VR-813 / DSM 19441 / 03DC25 / GPIC)</name>
    <name type="common">Chlamydophila caviae</name>
    <dbReference type="NCBI Taxonomy" id="227941"/>
    <lineage>
        <taxon>Bacteria</taxon>
        <taxon>Pseudomonadati</taxon>
        <taxon>Chlamydiota</taxon>
        <taxon>Chlamydiia</taxon>
        <taxon>Chlamydiales</taxon>
        <taxon>Chlamydiaceae</taxon>
        <taxon>Chlamydia/Chlamydophila group</taxon>
        <taxon>Chlamydia</taxon>
    </lineage>
</organism>
<dbReference type="HOGENOM" id="CLU_632659_0_0_0"/>
<protein>
    <submittedName>
        <fullName evidence="4">Uncharacterized protein</fullName>
    </submittedName>
</protein>
<keyword evidence="1" id="KW-0472">Membrane</keyword>
<evidence type="ECO:0000313" key="4">
    <source>
        <dbReference type="EMBL" id="AAP05546.1"/>
    </source>
</evidence>
<gene>
    <name evidence="4" type="ordered locus">CCA_00805</name>
</gene>
<keyword evidence="5" id="KW-1185">Reference proteome</keyword>
<evidence type="ECO:0000313" key="5">
    <source>
        <dbReference type="Proteomes" id="UP000002193"/>
    </source>
</evidence>
<sequence>MSVSLNPNNSNLPVSSPLTPSCYKRVTTFMKQLTCSYLFSKLFQEITDIVRLHPKQSCLNQLLVVLVCVICLLLSLVIYVLLLPIKLLTLAATCACGRKTEAIPLLPEKPKIFKPLTETQEAFVEEVKREILQKISEEFEINMSPDILRLIPLPSPFLNSLATTSYSKKLCDYNKLTSLIHRLNCWDAGWGIIMKYLTSTLKEDGSHPDTHTFPIMMHHLILALEDPNIPEKSKRAALQEISSYANTCKPTWGETIFRSINNLYNTRNSGRDQILLWVQMFKEHLLSQQQLVTHKEEWHEINGVKNLYGEQLGLITDHLNKNLSGLTLRQTSTVPYNRARYTDLKNNFVQTYKTSHCELVQHIHNAFLSSEPGVQARVYNFLLDQVADVINLPETTAHIDLVVDCFYDDTYELKPEGILYLLYIMDIIIPKTTT</sequence>
<proteinExistence type="predicted"/>
<feature type="domain" description="DUF1548" evidence="3">
    <location>
        <begin position="294"/>
        <end position="428"/>
    </location>
</feature>
<evidence type="ECO:0000259" key="2">
    <source>
        <dbReference type="Pfam" id="PF07560"/>
    </source>
</evidence>